<evidence type="ECO:0000256" key="1">
    <source>
        <dbReference type="SAM" id="Phobius"/>
    </source>
</evidence>
<dbReference type="Pfam" id="PF17336">
    <property type="entry name" value="DUF5368"/>
    <property type="match status" value="1"/>
</dbReference>
<proteinExistence type="predicted"/>
<reference evidence="2 3" key="1">
    <citation type="submission" date="2020-03" db="EMBL/GenBank/DDBJ databases">
        <title>Roseomonas selenitidurans sp. nov. isolated from soil.</title>
        <authorList>
            <person name="Liu H."/>
        </authorList>
    </citation>
    <scope>NUCLEOTIDE SEQUENCE [LARGE SCALE GENOMIC DNA]</scope>
    <source>
        <strain evidence="2 3">JCM 15073</strain>
    </source>
</reference>
<keyword evidence="1" id="KW-0472">Membrane</keyword>
<keyword evidence="1" id="KW-0812">Transmembrane</keyword>
<dbReference type="RefSeq" id="WP_168046743.1">
    <property type="nucleotide sequence ID" value="NZ_JAATJR010000001.1"/>
</dbReference>
<organism evidence="2 3">
    <name type="scientific">Falsiroseomonas frigidaquae</name>
    <dbReference type="NCBI Taxonomy" id="487318"/>
    <lineage>
        <taxon>Bacteria</taxon>
        <taxon>Pseudomonadati</taxon>
        <taxon>Pseudomonadota</taxon>
        <taxon>Alphaproteobacteria</taxon>
        <taxon>Acetobacterales</taxon>
        <taxon>Roseomonadaceae</taxon>
        <taxon>Falsiroseomonas</taxon>
    </lineage>
</organism>
<evidence type="ECO:0000313" key="2">
    <source>
        <dbReference type="EMBL" id="NKE43607.1"/>
    </source>
</evidence>
<feature type="transmembrane region" description="Helical" evidence="1">
    <location>
        <begin position="20"/>
        <end position="41"/>
    </location>
</feature>
<protein>
    <submittedName>
        <fullName evidence="2">DUF5368 domain-containing protein</fullName>
    </submittedName>
</protein>
<comment type="caution">
    <text evidence="2">The sequence shown here is derived from an EMBL/GenBank/DDBJ whole genome shotgun (WGS) entry which is preliminary data.</text>
</comment>
<dbReference type="InterPro" id="IPR035308">
    <property type="entry name" value="DUF5368"/>
</dbReference>
<sequence>MKDLEIWTLVAVFQEMLGWAVWPIAAFCVLAPLGLAIVLLHDRGIVAGRMLRAELLGLLGGVVAVTAMFAVTSSSPADLGGPIDWLLAIVIFAAGGIGTAIGGYVAMGLLAAPRAPAPAHIDVGRAGRAALGQGEATLP</sequence>
<feature type="transmembrane region" description="Helical" evidence="1">
    <location>
        <begin position="85"/>
        <end position="106"/>
    </location>
</feature>
<keyword evidence="3" id="KW-1185">Reference proteome</keyword>
<gene>
    <name evidence="2" type="ORF">HB662_02385</name>
</gene>
<dbReference type="EMBL" id="JAAVTX010000001">
    <property type="protein sequence ID" value="NKE43607.1"/>
    <property type="molecule type" value="Genomic_DNA"/>
</dbReference>
<dbReference type="Proteomes" id="UP000765160">
    <property type="component" value="Unassembled WGS sequence"/>
</dbReference>
<name>A0ABX1ESR9_9PROT</name>
<accession>A0ABX1ESR9</accession>
<keyword evidence="1" id="KW-1133">Transmembrane helix</keyword>
<evidence type="ECO:0000313" key="3">
    <source>
        <dbReference type="Proteomes" id="UP000765160"/>
    </source>
</evidence>
<feature type="transmembrane region" description="Helical" evidence="1">
    <location>
        <begin position="53"/>
        <end position="73"/>
    </location>
</feature>